<evidence type="ECO:0000256" key="1">
    <source>
        <dbReference type="SAM" id="Phobius"/>
    </source>
</evidence>
<name>A0AAD8A193_DIPPU</name>
<dbReference type="AlphaFoldDB" id="A0AAD8A193"/>
<comment type="caution">
    <text evidence="2">The sequence shown here is derived from an EMBL/GenBank/DDBJ whole genome shotgun (WGS) entry which is preliminary data.</text>
</comment>
<organism evidence="2 3">
    <name type="scientific">Diploptera punctata</name>
    <name type="common">Pacific beetle cockroach</name>
    <dbReference type="NCBI Taxonomy" id="6984"/>
    <lineage>
        <taxon>Eukaryota</taxon>
        <taxon>Metazoa</taxon>
        <taxon>Ecdysozoa</taxon>
        <taxon>Arthropoda</taxon>
        <taxon>Hexapoda</taxon>
        <taxon>Insecta</taxon>
        <taxon>Pterygota</taxon>
        <taxon>Neoptera</taxon>
        <taxon>Polyneoptera</taxon>
        <taxon>Dictyoptera</taxon>
        <taxon>Blattodea</taxon>
        <taxon>Blaberoidea</taxon>
        <taxon>Blaberidae</taxon>
        <taxon>Diplopterinae</taxon>
        <taxon>Diploptera</taxon>
    </lineage>
</organism>
<evidence type="ECO:0000313" key="2">
    <source>
        <dbReference type="EMBL" id="KAJ9590523.1"/>
    </source>
</evidence>
<proteinExistence type="predicted"/>
<keyword evidence="1" id="KW-0472">Membrane</keyword>
<keyword evidence="1" id="KW-1133">Transmembrane helix</keyword>
<sequence>NVKSHLPKMIYHLNPKEIMWMSLIMYVQVINAALFIYLLSLLKVRREQTNLYLQCHVDEPEVHLGSVVLGRHLEDAVVEFDLTYLLELNFIQGSFHHLQRLLNTF</sequence>
<feature type="non-terminal residue" evidence="2">
    <location>
        <position position="105"/>
    </location>
</feature>
<feature type="non-terminal residue" evidence="2">
    <location>
        <position position="1"/>
    </location>
</feature>
<feature type="transmembrane region" description="Helical" evidence="1">
    <location>
        <begin position="20"/>
        <end position="42"/>
    </location>
</feature>
<accession>A0AAD8A193</accession>
<reference evidence="2" key="1">
    <citation type="journal article" date="2023" name="IScience">
        <title>Live-bearing cockroach genome reveals convergent evolutionary mechanisms linked to viviparity in insects and beyond.</title>
        <authorList>
            <person name="Fouks B."/>
            <person name="Harrison M.C."/>
            <person name="Mikhailova A.A."/>
            <person name="Marchal E."/>
            <person name="English S."/>
            <person name="Carruthers M."/>
            <person name="Jennings E.C."/>
            <person name="Chiamaka E.L."/>
            <person name="Frigard R.A."/>
            <person name="Pippel M."/>
            <person name="Attardo G.M."/>
            <person name="Benoit J.B."/>
            <person name="Bornberg-Bauer E."/>
            <person name="Tobe S.S."/>
        </authorList>
    </citation>
    <scope>NUCLEOTIDE SEQUENCE</scope>
    <source>
        <strain evidence="2">Stay&amp;Tobe</strain>
    </source>
</reference>
<gene>
    <name evidence="2" type="ORF">L9F63_016425</name>
</gene>
<reference evidence="2" key="2">
    <citation type="submission" date="2023-05" db="EMBL/GenBank/DDBJ databases">
        <authorList>
            <person name="Fouks B."/>
        </authorList>
    </citation>
    <scope>NUCLEOTIDE SEQUENCE</scope>
    <source>
        <strain evidence="2">Stay&amp;Tobe</strain>
        <tissue evidence="2">Testes</tissue>
    </source>
</reference>
<dbReference type="EMBL" id="JASPKZ010004210">
    <property type="protein sequence ID" value="KAJ9590523.1"/>
    <property type="molecule type" value="Genomic_DNA"/>
</dbReference>
<keyword evidence="3" id="KW-1185">Reference proteome</keyword>
<protein>
    <submittedName>
        <fullName evidence="2">Uncharacterized protein</fullName>
    </submittedName>
</protein>
<keyword evidence="1" id="KW-0812">Transmembrane</keyword>
<evidence type="ECO:0000313" key="3">
    <source>
        <dbReference type="Proteomes" id="UP001233999"/>
    </source>
</evidence>
<dbReference type="Proteomes" id="UP001233999">
    <property type="component" value="Unassembled WGS sequence"/>
</dbReference>